<reference evidence="3 4" key="1">
    <citation type="submission" date="2020-02" db="EMBL/GenBank/DDBJ databases">
        <title>Aliifodinibius halophilus 2W32, complete genome.</title>
        <authorList>
            <person name="Li Y."/>
            <person name="Wu S."/>
        </authorList>
    </citation>
    <scope>NUCLEOTIDE SEQUENCE [LARGE SCALE GENOMIC DNA]</scope>
    <source>
        <strain evidence="3 4">2W32</strain>
    </source>
</reference>
<dbReference type="PANTHER" id="PTHR11731:SF118">
    <property type="entry name" value="BLR1971 PROTEIN"/>
    <property type="match status" value="1"/>
</dbReference>
<dbReference type="Gene3D" id="3.40.50.1820">
    <property type="entry name" value="alpha/beta hydrolase"/>
    <property type="match status" value="1"/>
</dbReference>
<feature type="domain" description="Dipeptidylpeptidase IV N-terminal" evidence="2">
    <location>
        <begin position="119"/>
        <end position="466"/>
    </location>
</feature>
<evidence type="ECO:0000259" key="1">
    <source>
        <dbReference type="Pfam" id="PF00326"/>
    </source>
</evidence>
<evidence type="ECO:0000313" key="4">
    <source>
        <dbReference type="Proteomes" id="UP000479132"/>
    </source>
</evidence>
<dbReference type="InterPro" id="IPR001375">
    <property type="entry name" value="Peptidase_S9_cat"/>
</dbReference>
<dbReference type="GO" id="GO:0006508">
    <property type="term" value="P:proteolysis"/>
    <property type="evidence" value="ECO:0007669"/>
    <property type="project" value="InterPro"/>
</dbReference>
<dbReference type="Proteomes" id="UP000479132">
    <property type="component" value="Unassembled WGS sequence"/>
</dbReference>
<comment type="caution">
    <text evidence="3">The sequence shown here is derived from an EMBL/GenBank/DDBJ whole genome shotgun (WGS) entry which is preliminary data.</text>
</comment>
<dbReference type="InterPro" id="IPR050278">
    <property type="entry name" value="Serine_Prot_S9B/DPPIV"/>
</dbReference>
<name>A0A6M1TH27_9BACT</name>
<sequence>MSFSVTSGWALQQASVSVQVGSSTSTVTGEDYKRAEQFLRQHTSDKVYNRVVGQNWSSGNVLIYNTRTPDGKVYYKANPQTGEKEKAFDHKRLAKSLAEETNQEMEPGKLPLRSVSLTDGGNKLRYHFMGKRYETDFSDYKTTKLAQKKKRNEVLSPDGKKAAYIKDYNLWVRDTETGEHTQLTTDGERYYGYATNNAGWVKSDTPVLLWGPNSEKLATFRHDSRDVKEMYLYNTKVGHSDLQRWKYPLPGDSTVFKIERVIVHLGDNPEVVELDMDPDYHRSTISDHIADWGGRFLDNEWINDGEQLAFVSSSRNHQVAQLRVADAQTGEVRDVLREEVDTYFESGYSTESWMVLDDTDEVIWFSERDNWGHLYLYDLNSGELKHQITKGDWRVLDLQHVDEDERMVYFTGANREKGNPYYHYQYKINLDGSGLQNLTPEQKNHRITWSQSKDYFTDYYSTPDTPSVTVVRNTDGEKVMTLEKEDISELKESGWVAPEPFTVKARDGETNLYGLMYKPSDFDPDKSYPVLNYLYPGPQSGSVGGRSFMPSRSDKQAVAELGFIVVEVDAMGTPGRSKSFHDAYYGDMGDNGLPDQITTIRQLADRHSWLDTTRVGIWGHSGGGFASTRAILEYPDFYKVAVSGAGNHDNRNYEADWGEKWHGLLRENEDVNKKELARFAQGDNYDKQANQLLAENLEGKLLIAHGMMDDNVPPTNTLLVAEALIRANKDFDMLMIPNVGHGFGYARNYFMNKRWDYFVKHLKGVTPPEYVIGEND</sequence>
<proteinExistence type="predicted"/>
<dbReference type="Gene3D" id="2.140.10.30">
    <property type="entry name" value="Dipeptidylpeptidase IV, N-terminal domain"/>
    <property type="match status" value="1"/>
</dbReference>
<evidence type="ECO:0000313" key="3">
    <source>
        <dbReference type="EMBL" id="NGP89412.1"/>
    </source>
</evidence>
<dbReference type="InterPro" id="IPR002469">
    <property type="entry name" value="Peptidase_S9B_N"/>
</dbReference>
<dbReference type="PANTHER" id="PTHR11731">
    <property type="entry name" value="PROTEASE FAMILY S9B,C DIPEPTIDYL-PEPTIDASE IV-RELATED"/>
    <property type="match status" value="1"/>
</dbReference>
<evidence type="ECO:0000259" key="2">
    <source>
        <dbReference type="Pfam" id="PF00930"/>
    </source>
</evidence>
<dbReference type="SUPFAM" id="SSF53474">
    <property type="entry name" value="alpha/beta-Hydrolases"/>
    <property type="match status" value="1"/>
</dbReference>
<dbReference type="GO" id="GO:0008236">
    <property type="term" value="F:serine-type peptidase activity"/>
    <property type="evidence" value="ECO:0007669"/>
    <property type="project" value="InterPro"/>
</dbReference>
<keyword evidence="4" id="KW-1185">Reference proteome</keyword>
<dbReference type="AlphaFoldDB" id="A0A6M1TH27"/>
<dbReference type="SUPFAM" id="SSF82171">
    <property type="entry name" value="DPP6 N-terminal domain-like"/>
    <property type="match status" value="1"/>
</dbReference>
<organism evidence="3 4">
    <name type="scientific">Fodinibius halophilus</name>
    <dbReference type="NCBI Taxonomy" id="1736908"/>
    <lineage>
        <taxon>Bacteria</taxon>
        <taxon>Pseudomonadati</taxon>
        <taxon>Balneolota</taxon>
        <taxon>Balneolia</taxon>
        <taxon>Balneolales</taxon>
        <taxon>Balneolaceae</taxon>
        <taxon>Fodinibius</taxon>
    </lineage>
</organism>
<dbReference type="Pfam" id="PF00930">
    <property type="entry name" value="DPPIV_N"/>
    <property type="match status" value="1"/>
</dbReference>
<gene>
    <name evidence="3" type="ORF">G3569_13720</name>
</gene>
<accession>A0A6M1TH27</accession>
<feature type="domain" description="Peptidase S9 prolyl oligopeptidase catalytic" evidence="1">
    <location>
        <begin position="554"/>
        <end position="763"/>
    </location>
</feature>
<dbReference type="EMBL" id="JAALLS010000019">
    <property type="protein sequence ID" value="NGP89412.1"/>
    <property type="molecule type" value="Genomic_DNA"/>
</dbReference>
<dbReference type="Pfam" id="PF00326">
    <property type="entry name" value="Peptidase_S9"/>
    <property type="match status" value="1"/>
</dbReference>
<protein>
    <submittedName>
        <fullName evidence="3">Prolyl oligopeptidase family serine peptidase</fullName>
    </submittedName>
</protein>
<dbReference type="InterPro" id="IPR029058">
    <property type="entry name" value="AB_hydrolase_fold"/>
</dbReference>